<dbReference type="Gene3D" id="3.40.50.2000">
    <property type="entry name" value="Glycogen Phosphorylase B"/>
    <property type="match status" value="2"/>
</dbReference>
<name>A0A0U5BJ34_9MICO</name>
<dbReference type="PANTHER" id="PTHR45947:SF14">
    <property type="entry name" value="SLL1723 PROTEIN"/>
    <property type="match status" value="1"/>
</dbReference>
<keyword evidence="2 5" id="KW-0808">Transferase</keyword>
<sequence>MRIAVTTGLLRIPPTYFVTQHAERLIVSGDHEARAFARASDVQDARLGIDVVTAVAETAGSWRTRALRAVAAARPQRRAIESYQPDLVHQHFATWAHGALDAARRLDAPFVTTVHGYDVLTAGAPSAAPVGLFHRSSVDRVKREATRVLAVSDFLRDRAERAGFDPSRLVRHYQGVDTDFFTPGVETDRSDEPIVLFVGALEPRKGVLDLVAASIGLRARGVTHRLAIVGDGSQRTLVDAAATEHDHIVLTGPLDRHGVRDLMRSAEVFVLPTQRDGSWREAAGLVLLEAQACGTPTVTYASGGAPEMVRDTSTGFVVPERDATRLGEAIGTVLALSPAERRKWRERARAWVVGKRSLASSTAELLEHYRTVAG</sequence>
<protein>
    <submittedName>
        <fullName evidence="5">Glycosyl transferase group 1</fullName>
    </submittedName>
</protein>
<feature type="domain" description="Glycosyltransferase subfamily 4-like N-terminal" evidence="4">
    <location>
        <begin position="24"/>
        <end position="179"/>
    </location>
</feature>
<dbReference type="InterPro" id="IPR028098">
    <property type="entry name" value="Glyco_trans_4-like_N"/>
</dbReference>
<keyword evidence="1" id="KW-0328">Glycosyltransferase</keyword>
<gene>
    <name evidence="5" type="ORF">MalAC0309_2276</name>
</gene>
<evidence type="ECO:0000256" key="1">
    <source>
        <dbReference type="ARBA" id="ARBA00022676"/>
    </source>
</evidence>
<organism evidence="5 6">
    <name type="scientific">Microcella alkaliphila</name>
    <dbReference type="NCBI Taxonomy" id="279828"/>
    <lineage>
        <taxon>Bacteria</taxon>
        <taxon>Bacillati</taxon>
        <taxon>Actinomycetota</taxon>
        <taxon>Actinomycetes</taxon>
        <taxon>Micrococcales</taxon>
        <taxon>Microbacteriaceae</taxon>
        <taxon>Microcella</taxon>
    </lineage>
</organism>
<dbReference type="Pfam" id="PF00534">
    <property type="entry name" value="Glycos_transf_1"/>
    <property type="match status" value="1"/>
</dbReference>
<evidence type="ECO:0000313" key="6">
    <source>
        <dbReference type="Proteomes" id="UP000218965"/>
    </source>
</evidence>
<dbReference type="InterPro" id="IPR001296">
    <property type="entry name" value="Glyco_trans_1"/>
</dbReference>
<dbReference type="Pfam" id="PF13439">
    <property type="entry name" value="Glyco_transf_4"/>
    <property type="match status" value="1"/>
</dbReference>
<feature type="domain" description="Glycosyl transferase family 1" evidence="3">
    <location>
        <begin position="189"/>
        <end position="351"/>
    </location>
</feature>
<proteinExistence type="predicted"/>
<reference evidence="6" key="1">
    <citation type="submission" date="2015-12" db="EMBL/GenBank/DDBJ databases">
        <authorList>
            <person name="Shamseldin A."/>
            <person name="Moawad H."/>
            <person name="Abd El-Rahim W.M."/>
            <person name="Sadowsky M.J."/>
        </authorList>
    </citation>
    <scope>NUCLEOTIDE SEQUENCE [LARGE SCALE GENOMIC DNA]</scope>
    <source>
        <strain evidence="6">JAM AC0309</strain>
    </source>
</reference>
<evidence type="ECO:0000259" key="3">
    <source>
        <dbReference type="Pfam" id="PF00534"/>
    </source>
</evidence>
<dbReference type="AlphaFoldDB" id="A0A0U5BJ34"/>
<dbReference type="GO" id="GO:1901137">
    <property type="term" value="P:carbohydrate derivative biosynthetic process"/>
    <property type="evidence" value="ECO:0007669"/>
    <property type="project" value="UniProtKB-ARBA"/>
</dbReference>
<dbReference type="InterPro" id="IPR050194">
    <property type="entry name" value="Glycosyltransferase_grp1"/>
</dbReference>
<dbReference type="PANTHER" id="PTHR45947">
    <property type="entry name" value="SULFOQUINOVOSYL TRANSFERASE SQD2"/>
    <property type="match status" value="1"/>
</dbReference>
<dbReference type="SUPFAM" id="SSF53756">
    <property type="entry name" value="UDP-Glycosyltransferase/glycogen phosphorylase"/>
    <property type="match status" value="1"/>
</dbReference>
<reference evidence="5 6" key="2">
    <citation type="submission" date="2016-01" db="EMBL/GenBank/DDBJ databases">
        <title>Microcella alkaliphila JAM AC0309 whole genome shotgun sequence.</title>
        <authorList>
            <person name="Kurata A."/>
            <person name="Hirose Y."/>
            <person name="Kishimoto N."/>
            <person name="Kobayashi T."/>
        </authorList>
    </citation>
    <scope>NUCLEOTIDE SEQUENCE [LARGE SCALE GENOMIC DNA]</scope>
    <source>
        <strain evidence="5 6">JAM AC0309</strain>
    </source>
</reference>
<accession>A0A0U5BJ34</accession>
<evidence type="ECO:0000256" key="2">
    <source>
        <dbReference type="ARBA" id="ARBA00022679"/>
    </source>
</evidence>
<dbReference type="Proteomes" id="UP000218965">
    <property type="component" value="Chromosome"/>
</dbReference>
<dbReference type="EMBL" id="AP017315">
    <property type="protein sequence ID" value="BAU33118.1"/>
    <property type="molecule type" value="Genomic_DNA"/>
</dbReference>
<evidence type="ECO:0000259" key="4">
    <source>
        <dbReference type="Pfam" id="PF13439"/>
    </source>
</evidence>
<evidence type="ECO:0000313" key="5">
    <source>
        <dbReference type="EMBL" id="BAU33118.1"/>
    </source>
</evidence>
<dbReference type="KEGG" id="malk:MalAC0309_2276"/>
<dbReference type="GO" id="GO:0016757">
    <property type="term" value="F:glycosyltransferase activity"/>
    <property type="evidence" value="ECO:0007669"/>
    <property type="project" value="UniProtKB-KW"/>
</dbReference>
<dbReference type="OrthoDB" id="9809227at2"/>
<dbReference type="RefSeq" id="WP_096422757.1">
    <property type="nucleotide sequence ID" value="NZ_AP017315.1"/>
</dbReference>